<name>A0A8S3VJM1_MYTED</name>
<dbReference type="PANTHER" id="PTHR23080">
    <property type="entry name" value="THAP DOMAIN PROTEIN"/>
    <property type="match status" value="1"/>
</dbReference>
<comment type="caution">
    <text evidence="4">The sequence shown here is derived from an EMBL/GenBank/DDBJ whole genome shotgun (WGS) entry which is preliminary data.</text>
</comment>
<dbReference type="Proteomes" id="UP000683360">
    <property type="component" value="Unassembled WGS sequence"/>
</dbReference>
<gene>
    <name evidence="4" type="ORF">MEDL_68720</name>
</gene>
<organism evidence="4 5">
    <name type="scientific">Mytilus edulis</name>
    <name type="common">Blue mussel</name>
    <dbReference type="NCBI Taxonomy" id="6550"/>
    <lineage>
        <taxon>Eukaryota</taxon>
        <taxon>Metazoa</taxon>
        <taxon>Spiralia</taxon>
        <taxon>Lophotrochozoa</taxon>
        <taxon>Mollusca</taxon>
        <taxon>Bivalvia</taxon>
        <taxon>Autobranchia</taxon>
        <taxon>Pteriomorphia</taxon>
        <taxon>Mytilida</taxon>
        <taxon>Mytiloidea</taxon>
        <taxon>Mytilidae</taxon>
        <taxon>Mytilinae</taxon>
        <taxon>Mytilus</taxon>
    </lineage>
</organism>
<evidence type="ECO:0000256" key="2">
    <source>
        <dbReference type="ARBA" id="ARBA00022723"/>
    </source>
</evidence>
<proteinExistence type="predicted"/>
<dbReference type="EMBL" id="CAJPWZ010003329">
    <property type="protein sequence ID" value="CAG2257435.1"/>
    <property type="molecule type" value="Genomic_DNA"/>
</dbReference>
<evidence type="ECO:0000313" key="5">
    <source>
        <dbReference type="Proteomes" id="UP000683360"/>
    </source>
</evidence>
<dbReference type="OrthoDB" id="6087056at2759"/>
<evidence type="ECO:0000259" key="3">
    <source>
        <dbReference type="Pfam" id="PF13359"/>
    </source>
</evidence>
<evidence type="ECO:0000313" key="4">
    <source>
        <dbReference type="EMBL" id="CAG2257435.1"/>
    </source>
</evidence>
<keyword evidence="5" id="KW-1185">Reference proteome</keyword>
<reference evidence="4" key="1">
    <citation type="submission" date="2021-03" db="EMBL/GenBank/DDBJ databases">
        <authorList>
            <person name="Bekaert M."/>
        </authorList>
    </citation>
    <scope>NUCLEOTIDE SEQUENCE</scope>
</reference>
<dbReference type="InterPro" id="IPR027806">
    <property type="entry name" value="HARBI1_dom"/>
</dbReference>
<evidence type="ECO:0000256" key="1">
    <source>
        <dbReference type="ARBA" id="ARBA00001968"/>
    </source>
</evidence>
<dbReference type="AlphaFoldDB" id="A0A8S3VJM1"/>
<comment type="cofactor">
    <cofactor evidence="1">
        <name>a divalent metal cation</name>
        <dbReference type="ChEBI" id="CHEBI:60240"/>
    </cofactor>
</comment>
<accession>A0A8S3VJM1</accession>
<dbReference type="Pfam" id="PF13359">
    <property type="entry name" value="DDE_Tnp_4"/>
    <property type="match status" value="1"/>
</dbReference>
<feature type="domain" description="DDE Tnp4" evidence="3">
    <location>
        <begin position="3"/>
        <end position="131"/>
    </location>
</feature>
<sequence length="196" mass="22364">MILDCTEFEVDEPSELDKQSVFWSEYWSRHTAKVLVGCTLWGSLSFISDLFPGSTTDVEMCKKSGLLDNIKKGEVYMADKGFTLQRQFQEKGAQLLVPPFANKNKKQFNPQQVEKTKHIAATRIFVEQAIDENEENTEENIEEFYIAEPIAKQNVGDGDPDIPEIDVREYDEELVLGLVDLLIEGEIETEEVYSIC</sequence>
<keyword evidence="2" id="KW-0479">Metal-binding</keyword>
<dbReference type="GO" id="GO:0046872">
    <property type="term" value="F:metal ion binding"/>
    <property type="evidence" value="ECO:0007669"/>
    <property type="project" value="UniProtKB-KW"/>
</dbReference>
<protein>
    <recommendedName>
        <fullName evidence="3">DDE Tnp4 domain-containing protein</fullName>
    </recommendedName>
</protein>